<dbReference type="Proteomes" id="UP000534306">
    <property type="component" value="Unassembled WGS sequence"/>
</dbReference>
<keyword evidence="1" id="KW-1133">Transmembrane helix</keyword>
<dbReference type="RefSeq" id="WP_238358332.1">
    <property type="nucleotide sequence ID" value="NZ_BAAAGT010000007.1"/>
</dbReference>
<dbReference type="EMBL" id="JACHKF010000001">
    <property type="protein sequence ID" value="MBB6568247.1"/>
    <property type="molecule type" value="Genomic_DNA"/>
</dbReference>
<feature type="transmembrane region" description="Helical" evidence="1">
    <location>
        <begin position="554"/>
        <end position="574"/>
    </location>
</feature>
<dbReference type="SUPFAM" id="SSF52540">
    <property type="entry name" value="P-loop containing nucleoside triphosphate hydrolases"/>
    <property type="match status" value="1"/>
</dbReference>
<keyword evidence="1" id="KW-0472">Membrane</keyword>
<dbReference type="AlphaFoldDB" id="A0A7Y4KV69"/>
<sequence>MVQRRHLAALSFTALIVAVAVLLMTQTDSQLVDVLSFSGTAIAIVVSFWAAGRQAPPAPEVPALSAQLAIRSERQRLRDANANQLNEGPLTVSWVAGPSELMDRDARAVPRRRLTGDSEGIIEQLLRVPNRRWVVLGDGGAGKSALLLLLTKRLLADPAAVRGRVPVIVPLAAWEAESTVEDFLTTYVTEQFAGLAFAPKANRAEELRDFVRNHMLPLFDGLDELSVERHASVLKELSEEDADFPFVLTSRTQAYADAVAARRPLAGAAVVQLKPLSSGQILKYLQEAPKCAVDDWRQLLQRDKPVARALDTPLMVWLAAVAYAETPRALVGPDRHGDALDRSGPDDAVAERIRDRLLDGLIRARFDGHKRWGMQRWTAAQAEKWLTNLAIEVERRRAAPDPENQAQDIEGRIAWWRLADSAEPVVGQLTALAALLTTGFGVGIGVGYLFGPVWGAWCGLVLGVLIGVRAARSRLKPTTVEFRLSLDLFPIGLAGGLFVGLIGGAAVFVLDHDLSAVWAFVGFGLPLGAVYGLTSPVNVEKAVSPAIVLERERIFVLAFVLAYGLACGTAGWIISGPLFALAIGVTAGLSGGLFNGLPWAVIHWVLRTKGVDPDAGAVAWFRFLLAKLTWLRGSRLPWRLLTFLEDARRRGILQQVGATYRFRHAGLSRRLVVQASKSSTSQVLTTRSGEMSQASARSQP</sequence>
<protein>
    <recommendedName>
        <fullName evidence="2">NACHT domain-containing protein</fullName>
    </recommendedName>
</protein>
<evidence type="ECO:0000259" key="2">
    <source>
        <dbReference type="PROSITE" id="PS50837"/>
    </source>
</evidence>
<evidence type="ECO:0000313" key="6">
    <source>
        <dbReference type="Proteomes" id="UP000553957"/>
    </source>
</evidence>
<dbReference type="EMBL" id="JABJRC010000001">
    <property type="protein sequence ID" value="NOL39160.1"/>
    <property type="molecule type" value="Genomic_DNA"/>
</dbReference>
<feature type="transmembrane region" description="Helical" evidence="1">
    <location>
        <begin position="7"/>
        <end position="25"/>
    </location>
</feature>
<name>A0A7Y4KV69_9ACTN</name>
<dbReference type="PROSITE" id="PS50837">
    <property type="entry name" value="NACHT"/>
    <property type="match status" value="1"/>
</dbReference>
<evidence type="ECO:0000313" key="5">
    <source>
        <dbReference type="Proteomes" id="UP000534306"/>
    </source>
</evidence>
<feature type="transmembrane region" description="Helical" evidence="1">
    <location>
        <begin position="580"/>
        <end position="602"/>
    </location>
</feature>
<dbReference type="Proteomes" id="UP000553957">
    <property type="component" value="Unassembled WGS sequence"/>
</dbReference>
<feature type="transmembrane region" description="Helical" evidence="1">
    <location>
        <begin position="454"/>
        <end position="472"/>
    </location>
</feature>
<feature type="domain" description="NACHT" evidence="2">
    <location>
        <begin position="131"/>
        <end position="254"/>
    </location>
</feature>
<reference evidence="4 5" key="1">
    <citation type="submission" date="2020-05" db="EMBL/GenBank/DDBJ databases">
        <title>Genome sequence of Kribbella sandramycini ATCC 39419.</title>
        <authorList>
            <person name="Maclea K.S."/>
            <person name="Fair J.L."/>
        </authorList>
    </citation>
    <scope>NUCLEOTIDE SEQUENCE [LARGE SCALE GENOMIC DNA]</scope>
    <source>
        <strain evidence="4 5">ATCC 39419</strain>
    </source>
</reference>
<evidence type="ECO:0000256" key="1">
    <source>
        <dbReference type="SAM" id="Phobius"/>
    </source>
</evidence>
<evidence type="ECO:0000313" key="4">
    <source>
        <dbReference type="EMBL" id="NOL39160.1"/>
    </source>
</evidence>
<dbReference type="Gene3D" id="3.40.50.300">
    <property type="entry name" value="P-loop containing nucleotide triphosphate hydrolases"/>
    <property type="match status" value="1"/>
</dbReference>
<feature type="transmembrane region" description="Helical" evidence="1">
    <location>
        <begin position="484"/>
        <end position="510"/>
    </location>
</feature>
<keyword evidence="5" id="KW-1185">Reference proteome</keyword>
<dbReference type="InterPro" id="IPR027417">
    <property type="entry name" value="P-loop_NTPase"/>
</dbReference>
<comment type="caution">
    <text evidence="4">The sequence shown here is derived from an EMBL/GenBank/DDBJ whole genome shotgun (WGS) entry which is preliminary data.</text>
</comment>
<keyword evidence="1" id="KW-0812">Transmembrane</keyword>
<organism evidence="4 5">
    <name type="scientific">Kribbella sandramycini</name>
    <dbReference type="NCBI Taxonomy" id="60450"/>
    <lineage>
        <taxon>Bacteria</taxon>
        <taxon>Bacillati</taxon>
        <taxon>Actinomycetota</taxon>
        <taxon>Actinomycetes</taxon>
        <taxon>Propionibacteriales</taxon>
        <taxon>Kribbellaceae</taxon>
        <taxon>Kribbella</taxon>
    </lineage>
</organism>
<dbReference type="InterPro" id="IPR007111">
    <property type="entry name" value="NACHT_NTPase"/>
</dbReference>
<reference evidence="3 6" key="2">
    <citation type="submission" date="2020-08" db="EMBL/GenBank/DDBJ databases">
        <title>Sequencing the genomes of 1000 actinobacteria strains.</title>
        <authorList>
            <person name="Klenk H.-P."/>
        </authorList>
    </citation>
    <scope>NUCLEOTIDE SEQUENCE [LARGE SCALE GENOMIC DNA]</scope>
    <source>
        <strain evidence="3 6">DSM 15626</strain>
    </source>
</reference>
<evidence type="ECO:0000313" key="3">
    <source>
        <dbReference type="EMBL" id="MBB6568247.1"/>
    </source>
</evidence>
<gene>
    <name evidence="3" type="ORF">HNR71_003884</name>
    <name evidence="4" type="ORF">HPO96_02770</name>
</gene>
<accession>A0A7Y4KV69</accession>
<proteinExistence type="predicted"/>
<feature type="transmembrane region" description="Helical" evidence="1">
    <location>
        <begin position="516"/>
        <end position="533"/>
    </location>
</feature>